<evidence type="ECO:0000313" key="2">
    <source>
        <dbReference type="Proteomes" id="UP001062846"/>
    </source>
</evidence>
<proteinExistence type="predicted"/>
<sequence>MVRLWFIFPLPVRLSGRIWGVYRFWGSGTEIPISAPNPPNAIPTGPCPSLEGSIAFYTCIKAGFGLKRVPRTRVKVYLPLLSVHPVMVQTVGMTRHGRGLLSIPGFPITGKPGRIAETQQQG</sequence>
<name>A0ACC0MBK5_RHOML</name>
<accession>A0ACC0MBK5</accession>
<organism evidence="1 2">
    <name type="scientific">Rhododendron molle</name>
    <name type="common">Chinese azalea</name>
    <name type="synonym">Azalea mollis</name>
    <dbReference type="NCBI Taxonomy" id="49168"/>
    <lineage>
        <taxon>Eukaryota</taxon>
        <taxon>Viridiplantae</taxon>
        <taxon>Streptophyta</taxon>
        <taxon>Embryophyta</taxon>
        <taxon>Tracheophyta</taxon>
        <taxon>Spermatophyta</taxon>
        <taxon>Magnoliopsida</taxon>
        <taxon>eudicotyledons</taxon>
        <taxon>Gunneridae</taxon>
        <taxon>Pentapetalae</taxon>
        <taxon>asterids</taxon>
        <taxon>Ericales</taxon>
        <taxon>Ericaceae</taxon>
        <taxon>Ericoideae</taxon>
        <taxon>Rhodoreae</taxon>
        <taxon>Rhododendron</taxon>
    </lineage>
</organism>
<gene>
    <name evidence="1" type="ORF">RHMOL_Rhmol09G0095600</name>
</gene>
<evidence type="ECO:0000313" key="1">
    <source>
        <dbReference type="EMBL" id="KAI8538345.1"/>
    </source>
</evidence>
<protein>
    <submittedName>
        <fullName evidence="1">Uncharacterized protein</fullName>
    </submittedName>
</protein>
<keyword evidence="2" id="KW-1185">Reference proteome</keyword>
<dbReference type="EMBL" id="CM046396">
    <property type="protein sequence ID" value="KAI8538345.1"/>
    <property type="molecule type" value="Genomic_DNA"/>
</dbReference>
<comment type="caution">
    <text evidence="1">The sequence shown here is derived from an EMBL/GenBank/DDBJ whole genome shotgun (WGS) entry which is preliminary data.</text>
</comment>
<dbReference type="Proteomes" id="UP001062846">
    <property type="component" value="Chromosome 9"/>
</dbReference>
<reference evidence="1" key="1">
    <citation type="submission" date="2022-02" db="EMBL/GenBank/DDBJ databases">
        <title>Plant Genome Project.</title>
        <authorList>
            <person name="Zhang R.-G."/>
        </authorList>
    </citation>
    <scope>NUCLEOTIDE SEQUENCE</scope>
    <source>
        <strain evidence="1">AT1</strain>
    </source>
</reference>